<name>A0A1T4MAF0_VIBCI</name>
<dbReference type="OrthoDB" id="7061360at2"/>
<organism evidence="1 2">
    <name type="scientific">Vibrio cincinnatiensis DSM 19608</name>
    <dbReference type="NCBI Taxonomy" id="1123491"/>
    <lineage>
        <taxon>Bacteria</taxon>
        <taxon>Pseudomonadati</taxon>
        <taxon>Pseudomonadota</taxon>
        <taxon>Gammaproteobacteria</taxon>
        <taxon>Vibrionales</taxon>
        <taxon>Vibrionaceae</taxon>
        <taxon>Vibrio</taxon>
    </lineage>
</organism>
<evidence type="ECO:0000313" key="1">
    <source>
        <dbReference type="EMBL" id="SJZ63807.1"/>
    </source>
</evidence>
<protein>
    <submittedName>
        <fullName evidence="1">Ribosomal S4P</fullName>
    </submittedName>
</protein>
<reference evidence="2" key="1">
    <citation type="submission" date="2017-02" db="EMBL/GenBank/DDBJ databases">
        <authorList>
            <person name="Varghese N."/>
            <person name="Submissions S."/>
        </authorList>
    </citation>
    <scope>NUCLEOTIDE SEQUENCE [LARGE SCALE GENOMIC DNA]</scope>
    <source>
        <strain evidence="2">DSM 19608</strain>
    </source>
</reference>
<proteinExistence type="predicted"/>
<dbReference type="InterPro" id="IPR021879">
    <property type="entry name" value="VC2046_fam"/>
</dbReference>
<gene>
    <name evidence="1" type="ORF">SAMN02745782_00881</name>
</gene>
<dbReference type="AlphaFoldDB" id="A0A1T4MAF0"/>
<dbReference type="STRING" id="1123491.SAMN02745782_00881"/>
<dbReference type="RefSeq" id="WP_078925260.1">
    <property type="nucleotide sequence ID" value="NZ_FUXB01000004.1"/>
</dbReference>
<keyword evidence="2" id="KW-1185">Reference proteome</keyword>
<sequence length="167" mass="18963">MQVHTLDKAGIINELHIGSSISQAVQQGRHADFALFMALFSNDVRDSCPIEPVDEKKTTEQLLRQRFELPELQPLRNDQSSYQISAQQARYFHAGGLASAKLSHYLKPEALTYLPEDTQGFPEEVYLNLSGHERRSLATKSSKTLLTTDLYPQLNMALRHDQLRVQI</sequence>
<dbReference type="EMBL" id="FUXB01000004">
    <property type="protein sequence ID" value="SJZ63807.1"/>
    <property type="molecule type" value="Genomic_DNA"/>
</dbReference>
<dbReference type="Pfam" id="PF11993">
    <property type="entry name" value="VC2046"/>
    <property type="match status" value="1"/>
</dbReference>
<dbReference type="GeneID" id="70583157"/>
<accession>A0A1T4MAF0</accession>
<evidence type="ECO:0000313" key="2">
    <source>
        <dbReference type="Proteomes" id="UP000190834"/>
    </source>
</evidence>
<dbReference type="Proteomes" id="UP000190834">
    <property type="component" value="Unassembled WGS sequence"/>
</dbReference>